<feature type="region of interest" description="Disordered" evidence="1">
    <location>
        <begin position="1"/>
        <end position="20"/>
    </location>
</feature>
<gene>
    <name evidence="2" type="ORF">L2111_11040</name>
</gene>
<proteinExistence type="predicted"/>
<protein>
    <submittedName>
        <fullName evidence="2">Uncharacterized protein</fullName>
    </submittedName>
</protein>
<reference evidence="2" key="1">
    <citation type="submission" date="2022-01" db="EMBL/GenBank/DDBJ databases">
        <title>Genetic Characterization of Carbapenem-resistant Citrobacter spp. from China: a multicenter study.</title>
        <authorList>
            <person name="Ye L."/>
        </authorList>
    </citation>
    <scope>NUCLEOTIDE SEQUENCE</scope>
    <source>
        <strain evidence="2">IR5432</strain>
    </source>
</reference>
<dbReference type="RefSeq" id="WP_275397737.1">
    <property type="nucleotide sequence ID" value="NZ_JAKIHW010000010.1"/>
</dbReference>
<dbReference type="AlphaFoldDB" id="A0A9X4JMV4"/>
<name>A0A9X4JMV4_9ENTR</name>
<dbReference type="Proteomes" id="UP001147005">
    <property type="component" value="Unassembled WGS sequence"/>
</dbReference>
<dbReference type="EMBL" id="JAKIHW010000010">
    <property type="protein sequence ID" value="MDE9618603.1"/>
    <property type="molecule type" value="Genomic_DNA"/>
</dbReference>
<sequence>MNTLPPRHSTGKAKLSKNGETNTVTVQISREDKYILTVGFEVNYPEAFHNDVLNLSIDYGHAFFYVSRCPNLSDKEIIDTFFSFGPLTLGENGKITDEYNGKRPANTRYAITEKTKLFRLRISKEQAQKINKNSNAFTEKVTNGEIYYDTSLNDTCAETARDILSASQIPTPDGHGAIIGTGNIITDIVSYSLAMVNPYMWFKNFQSAYGDAIPWYGEKDEEGDNIKLSEPWVLSPGKLNPLPENKRKIIHNDIREQ</sequence>
<evidence type="ECO:0000313" key="3">
    <source>
        <dbReference type="Proteomes" id="UP001147005"/>
    </source>
</evidence>
<comment type="caution">
    <text evidence="2">The sequence shown here is derived from an EMBL/GenBank/DDBJ whole genome shotgun (WGS) entry which is preliminary data.</text>
</comment>
<organism evidence="2 3">
    <name type="scientific">Citrobacter portucalensis</name>
    <dbReference type="NCBI Taxonomy" id="1639133"/>
    <lineage>
        <taxon>Bacteria</taxon>
        <taxon>Pseudomonadati</taxon>
        <taxon>Pseudomonadota</taxon>
        <taxon>Gammaproteobacteria</taxon>
        <taxon>Enterobacterales</taxon>
        <taxon>Enterobacteriaceae</taxon>
        <taxon>Citrobacter</taxon>
        <taxon>Citrobacter freundii complex</taxon>
    </lineage>
</organism>
<evidence type="ECO:0000313" key="2">
    <source>
        <dbReference type="EMBL" id="MDE9618603.1"/>
    </source>
</evidence>
<evidence type="ECO:0000256" key="1">
    <source>
        <dbReference type="SAM" id="MobiDB-lite"/>
    </source>
</evidence>
<accession>A0A9X4JMV4</accession>